<dbReference type="InterPro" id="IPR009045">
    <property type="entry name" value="Zn_M74/Hedgehog-like"/>
</dbReference>
<name>A0A6M3JY13_9ZZZZ</name>
<organism evidence="1">
    <name type="scientific">viral metagenome</name>
    <dbReference type="NCBI Taxonomy" id="1070528"/>
    <lineage>
        <taxon>unclassified sequences</taxon>
        <taxon>metagenomes</taxon>
        <taxon>organismal metagenomes</taxon>
    </lineage>
</organism>
<proteinExistence type="predicted"/>
<dbReference type="SUPFAM" id="SSF55166">
    <property type="entry name" value="Hedgehog/DD-peptidase"/>
    <property type="match status" value="1"/>
</dbReference>
<evidence type="ECO:0000313" key="1">
    <source>
        <dbReference type="EMBL" id="QJA74338.1"/>
    </source>
</evidence>
<sequence length="137" mass="16386">MDYIPKFFQPYELVSKEVYEELKDKPWVIWQLFDPRVLYSGDRIRMRYGKMFINTWYWGGSNQHRGWRSPSSGVGARYSQHRFGRALDLEPVEITAEAIRKDIIAGENFHWITCIEEGVSWLHFDVRNYRGLLIVRP</sequence>
<evidence type="ECO:0008006" key="2">
    <source>
        <dbReference type="Google" id="ProtNLM"/>
    </source>
</evidence>
<accession>A0A6M3JY13</accession>
<dbReference type="AlphaFoldDB" id="A0A6M3JY13"/>
<gene>
    <name evidence="1" type="ORF">MM415A02042_0007</name>
</gene>
<reference evidence="1" key="1">
    <citation type="submission" date="2020-03" db="EMBL/GenBank/DDBJ databases">
        <title>The deep terrestrial virosphere.</title>
        <authorList>
            <person name="Holmfeldt K."/>
            <person name="Nilsson E."/>
            <person name="Simone D."/>
            <person name="Lopez-Fernandez M."/>
            <person name="Wu X."/>
            <person name="de Brujin I."/>
            <person name="Lundin D."/>
            <person name="Andersson A."/>
            <person name="Bertilsson S."/>
            <person name="Dopson M."/>
        </authorList>
    </citation>
    <scope>NUCLEOTIDE SEQUENCE</scope>
    <source>
        <strain evidence="1">MM415A02042</strain>
    </source>
</reference>
<dbReference type="EMBL" id="MT142091">
    <property type="protein sequence ID" value="QJA74338.1"/>
    <property type="molecule type" value="Genomic_DNA"/>
</dbReference>
<protein>
    <recommendedName>
        <fullName evidence="2">Peptidase</fullName>
    </recommendedName>
</protein>